<dbReference type="AlphaFoldDB" id="A0A2X0I5U6"/>
<dbReference type="Pfam" id="PF01850">
    <property type="entry name" value="PIN"/>
    <property type="match status" value="1"/>
</dbReference>
<dbReference type="SUPFAM" id="SSF88723">
    <property type="entry name" value="PIN domain-like"/>
    <property type="match status" value="1"/>
</dbReference>
<dbReference type="InterPro" id="IPR029060">
    <property type="entry name" value="PIN-like_dom_sf"/>
</dbReference>
<protein>
    <submittedName>
        <fullName evidence="9">VapC toxin family PIN domain ribonuclease</fullName>
    </submittedName>
</protein>
<keyword evidence="2" id="KW-1277">Toxin-antitoxin system</keyword>
<dbReference type="PANTHER" id="PTHR33653">
    <property type="entry name" value="RIBONUCLEASE VAPC2"/>
    <property type="match status" value="1"/>
</dbReference>
<evidence type="ECO:0000256" key="6">
    <source>
        <dbReference type="ARBA" id="ARBA00022842"/>
    </source>
</evidence>
<comment type="cofactor">
    <cofactor evidence="1">
        <name>Mg(2+)</name>
        <dbReference type="ChEBI" id="CHEBI:18420"/>
    </cofactor>
</comment>
<evidence type="ECO:0000256" key="7">
    <source>
        <dbReference type="ARBA" id="ARBA00038093"/>
    </source>
</evidence>
<reference evidence="9 10" key="1">
    <citation type="submission" date="2018-06" db="EMBL/GenBank/DDBJ databases">
        <title>Streptacidiphilus pinicola sp. nov., isolated from pine grove soil.</title>
        <authorList>
            <person name="Roh S.G."/>
            <person name="Park S."/>
            <person name="Kim M.-K."/>
            <person name="Yun B.-R."/>
            <person name="Park J."/>
            <person name="Kim M.J."/>
            <person name="Kim Y.S."/>
            <person name="Kim S.B."/>
        </authorList>
    </citation>
    <scope>NUCLEOTIDE SEQUENCE [LARGE SCALE GENOMIC DNA]</scope>
    <source>
        <strain evidence="9 10">MMS16-CNU450</strain>
    </source>
</reference>
<accession>A0A2X0I5U6</accession>
<dbReference type="InterPro" id="IPR002716">
    <property type="entry name" value="PIN_dom"/>
</dbReference>
<dbReference type="InterPro" id="IPR050556">
    <property type="entry name" value="Type_II_TA_system_RNase"/>
</dbReference>
<keyword evidence="10" id="KW-1185">Reference proteome</keyword>
<evidence type="ECO:0000256" key="5">
    <source>
        <dbReference type="ARBA" id="ARBA00022801"/>
    </source>
</evidence>
<dbReference type="GO" id="GO:0016787">
    <property type="term" value="F:hydrolase activity"/>
    <property type="evidence" value="ECO:0007669"/>
    <property type="project" value="UniProtKB-KW"/>
</dbReference>
<evidence type="ECO:0000256" key="2">
    <source>
        <dbReference type="ARBA" id="ARBA00022649"/>
    </source>
</evidence>
<sequence>MAGAGGFLIDASAVGRMMRPDVIEAWREPVAAGQVGICEATKLELLQGARTREEYAFMRAGLDSVYTRWPMPEPAYRRALEYQELLAQKGALRATGTTGLLLAATATHHGLTLLHYDAELETLGSLLALPTRWLAQPGSIG</sequence>
<evidence type="ECO:0000259" key="8">
    <source>
        <dbReference type="Pfam" id="PF01850"/>
    </source>
</evidence>
<keyword evidence="5" id="KW-0378">Hydrolase</keyword>
<proteinExistence type="inferred from homology"/>
<dbReference type="RefSeq" id="WP_111507935.1">
    <property type="nucleotide sequence ID" value="NZ_QKYN01000258.1"/>
</dbReference>
<dbReference type="OrthoDB" id="5185254at2"/>
<dbReference type="EMBL" id="QKYN01000258">
    <property type="protein sequence ID" value="RAG80324.1"/>
    <property type="molecule type" value="Genomic_DNA"/>
</dbReference>
<dbReference type="Gene3D" id="3.40.50.1010">
    <property type="entry name" value="5'-nuclease"/>
    <property type="match status" value="1"/>
</dbReference>
<name>A0A2X0I5U6_9ACTN</name>
<keyword evidence="3" id="KW-0540">Nuclease</keyword>
<evidence type="ECO:0000313" key="10">
    <source>
        <dbReference type="Proteomes" id="UP000248889"/>
    </source>
</evidence>
<comment type="caution">
    <text evidence="9">The sequence shown here is derived from an EMBL/GenBank/DDBJ whole genome shotgun (WGS) entry which is preliminary data.</text>
</comment>
<evidence type="ECO:0000313" key="9">
    <source>
        <dbReference type="EMBL" id="RAG80324.1"/>
    </source>
</evidence>
<keyword evidence="4" id="KW-0479">Metal-binding</keyword>
<feature type="domain" description="PIN" evidence="8">
    <location>
        <begin position="8"/>
        <end position="122"/>
    </location>
</feature>
<evidence type="ECO:0000256" key="3">
    <source>
        <dbReference type="ARBA" id="ARBA00022722"/>
    </source>
</evidence>
<gene>
    <name evidence="9" type="ORF">DN069_38775</name>
</gene>
<evidence type="ECO:0000256" key="1">
    <source>
        <dbReference type="ARBA" id="ARBA00001946"/>
    </source>
</evidence>
<dbReference type="PANTHER" id="PTHR33653:SF1">
    <property type="entry name" value="RIBONUCLEASE VAPC2"/>
    <property type="match status" value="1"/>
</dbReference>
<organism evidence="9 10">
    <name type="scientific">Streptacidiphilus pinicola</name>
    <dbReference type="NCBI Taxonomy" id="2219663"/>
    <lineage>
        <taxon>Bacteria</taxon>
        <taxon>Bacillati</taxon>
        <taxon>Actinomycetota</taxon>
        <taxon>Actinomycetes</taxon>
        <taxon>Kitasatosporales</taxon>
        <taxon>Streptomycetaceae</taxon>
        <taxon>Streptacidiphilus</taxon>
    </lineage>
</organism>
<evidence type="ECO:0000256" key="4">
    <source>
        <dbReference type="ARBA" id="ARBA00022723"/>
    </source>
</evidence>
<comment type="similarity">
    <text evidence="7">Belongs to the PINc/VapC protein family.</text>
</comment>
<keyword evidence="6" id="KW-0460">Magnesium</keyword>
<dbReference type="GO" id="GO:0046872">
    <property type="term" value="F:metal ion binding"/>
    <property type="evidence" value="ECO:0007669"/>
    <property type="project" value="UniProtKB-KW"/>
</dbReference>
<dbReference type="GO" id="GO:0004518">
    <property type="term" value="F:nuclease activity"/>
    <property type="evidence" value="ECO:0007669"/>
    <property type="project" value="UniProtKB-KW"/>
</dbReference>
<dbReference type="Proteomes" id="UP000248889">
    <property type="component" value="Unassembled WGS sequence"/>
</dbReference>